<gene>
    <name evidence="6" type="ORF">FD754_001789</name>
</gene>
<feature type="active site" description="Proton donor" evidence="3">
    <location>
        <position position="35"/>
    </location>
</feature>
<dbReference type="Gene3D" id="3.20.20.100">
    <property type="entry name" value="NADP-dependent oxidoreductase domain"/>
    <property type="match status" value="1"/>
</dbReference>
<dbReference type="InterPro" id="IPR036812">
    <property type="entry name" value="NAD(P)_OxRdtase_dom_sf"/>
</dbReference>
<dbReference type="AlphaFoldDB" id="A0A5N3W858"/>
<dbReference type="InterPro" id="IPR020471">
    <property type="entry name" value="AKR"/>
</dbReference>
<dbReference type="PRINTS" id="PR00069">
    <property type="entry name" value="ALDKETRDTASE"/>
</dbReference>
<keyword evidence="1" id="KW-0521">NADP</keyword>
<dbReference type="Pfam" id="PF00248">
    <property type="entry name" value="Aldo_ket_red"/>
    <property type="match status" value="1"/>
</dbReference>
<evidence type="ECO:0000259" key="5">
    <source>
        <dbReference type="Pfam" id="PF00248"/>
    </source>
</evidence>
<reference evidence="6 7" key="1">
    <citation type="submission" date="2019-06" db="EMBL/GenBank/DDBJ databases">
        <title>Discovery of a novel chromosome fission-fusion reversal in muntjac.</title>
        <authorList>
            <person name="Mudd A.B."/>
            <person name="Bredeson J.V."/>
            <person name="Baum R."/>
            <person name="Hockemeyer D."/>
            <person name="Rokhsar D.S."/>
        </authorList>
    </citation>
    <scope>NUCLEOTIDE SEQUENCE [LARGE SCALE GENOMIC DNA]</scope>
    <source>
        <strain evidence="6">UTSW_UCB_Mm</strain>
        <tissue evidence="6">Fibroblast cell line</tissue>
    </source>
</reference>
<feature type="domain" description="NADP-dependent oxidoreductase" evidence="5">
    <location>
        <begin position="25"/>
        <end position="176"/>
    </location>
</feature>
<name>A0A5N3W858_MUNMU</name>
<evidence type="ECO:0000256" key="2">
    <source>
        <dbReference type="ARBA" id="ARBA00023002"/>
    </source>
</evidence>
<dbReference type="SUPFAM" id="SSF51430">
    <property type="entry name" value="NAD(P)-linked oxidoreductase"/>
    <property type="match status" value="1"/>
</dbReference>
<feature type="site" description="Lowers pKa of active site Tyr" evidence="4">
    <location>
        <position position="52"/>
    </location>
</feature>
<accession>A0A5N3W858</accession>
<evidence type="ECO:0000313" key="7">
    <source>
        <dbReference type="Proteomes" id="UP000326458"/>
    </source>
</evidence>
<organism evidence="6 7">
    <name type="scientific">Muntiacus muntjak</name>
    <name type="common">Barking deer</name>
    <name type="synonym">Indian muntjac</name>
    <dbReference type="NCBI Taxonomy" id="9888"/>
    <lineage>
        <taxon>Eukaryota</taxon>
        <taxon>Metazoa</taxon>
        <taxon>Chordata</taxon>
        <taxon>Craniata</taxon>
        <taxon>Vertebrata</taxon>
        <taxon>Euteleostomi</taxon>
        <taxon>Mammalia</taxon>
        <taxon>Eutheria</taxon>
        <taxon>Laurasiatheria</taxon>
        <taxon>Artiodactyla</taxon>
        <taxon>Ruminantia</taxon>
        <taxon>Pecora</taxon>
        <taxon>Cervidae</taxon>
        <taxon>Muntiacinae</taxon>
        <taxon>Muntiacus</taxon>
    </lineage>
</organism>
<dbReference type="PANTHER" id="PTHR11732">
    <property type="entry name" value="ALDO/KETO REDUCTASE"/>
    <property type="match status" value="1"/>
</dbReference>
<evidence type="ECO:0000256" key="1">
    <source>
        <dbReference type="ARBA" id="ARBA00022857"/>
    </source>
</evidence>
<dbReference type="InterPro" id="IPR023210">
    <property type="entry name" value="NADP_OxRdtase_dom"/>
</dbReference>
<dbReference type="EMBL" id="VCEA01000001">
    <property type="protein sequence ID" value="KAB0357633.1"/>
    <property type="molecule type" value="Genomic_DNA"/>
</dbReference>
<evidence type="ECO:0000256" key="3">
    <source>
        <dbReference type="PIRSR" id="PIRSR000097-1"/>
    </source>
</evidence>
<comment type="caution">
    <text evidence="6">The sequence shown here is derived from an EMBL/GenBank/DDBJ whole genome shotgun (WGS) entry which is preliminary data.</text>
</comment>
<sequence length="252" mass="28467">MANRIVLYTGAKMPILGPGTWNDLGFCHIECAHTYQNENEVGLALHAKLQEKVDVVKGVCQKMLSDLQLDYLDLCLIRWPRGFKPGEDFFPLDEDGNVIPSEKDFVDTWTAMEELVDKGLVKAIGVTNFNHLHVEKILNKPGLKYKLAVNQIECHPCLTQEKFIQYCNSKGIVVTAKPEDPSTLQDPRIKAIADKHNKSTRNLIVIPQSVTPEVFEVSKEDMTTLPSYNRGWRVCALGSCASHRDYPVHEEF</sequence>
<dbReference type="GO" id="GO:0016491">
    <property type="term" value="F:oxidoreductase activity"/>
    <property type="evidence" value="ECO:0007669"/>
    <property type="project" value="UniProtKB-KW"/>
</dbReference>
<dbReference type="Proteomes" id="UP000326458">
    <property type="component" value="Unassembled WGS sequence"/>
</dbReference>
<protein>
    <recommendedName>
        <fullName evidence="5">NADP-dependent oxidoreductase domain-containing protein</fullName>
    </recommendedName>
</protein>
<keyword evidence="2" id="KW-0560">Oxidoreductase</keyword>
<dbReference type="PIRSF" id="PIRSF000097">
    <property type="entry name" value="AKR"/>
    <property type="match status" value="1"/>
</dbReference>
<proteinExistence type="predicted"/>
<evidence type="ECO:0000313" key="6">
    <source>
        <dbReference type="EMBL" id="KAB0357633.1"/>
    </source>
</evidence>
<evidence type="ECO:0000256" key="4">
    <source>
        <dbReference type="PIRSR" id="PIRSR000097-3"/>
    </source>
</evidence>
<keyword evidence="7" id="KW-1185">Reference proteome</keyword>